<gene>
    <name evidence="1" type="ORF">BSYN_14130</name>
</gene>
<dbReference type="Proteomes" id="UP001496674">
    <property type="component" value="Chromosome"/>
</dbReference>
<sequence length="87" mass="9539">MNNPVRFIDPDERKIVDAEGKEITHSEGSGWSSNATPYVIEIENCMLLAPDGKAMLYGLIGAEFPAALCWDGTSKNLGEVMLKVRLL</sequence>
<evidence type="ECO:0000313" key="1">
    <source>
        <dbReference type="EMBL" id="BEG99148.1"/>
    </source>
</evidence>
<reference evidence="1 2" key="1">
    <citation type="submission" date="2023-04" db="EMBL/GenBank/DDBJ databases">
        <title>Draft genome sequence of acteroides sedimenti strain YN3PY1.</title>
        <authorList>
            <person name="Yoshida N."/>
        </authorList>
    </citation>
    <scope>NUCLEOTIDE SEQUENCE [LARGE SCALE GENOMIC DNA]</scope>
    <source>
        <strain evidence="1 2">YN3PY1</strain>
    </source>
</reference>
<keyword evidence="2" id="KW-1185">Reference proteome</keyword>
<protein>
    <submittedName>
        <fullName evidence="1">Uncharacterized protein</fullName>
    </submittedName>
</protein>
<accession>A0ABN6Z9U4</accession>
<evidence type="ECO:0000313" key="2">
    <source>
        <dbReference type="Proteomes" id="UP001496674"/>
    </source>
</evidence>
<dbReference type="RefSeq" id="WP_353334346.1">
    <property type="nucleotide sequence ID" value="NZ_AP028055.1"/>
</dbReference>
<proteinExistence type="predicted"/>
<dbReference type="EMBL" id="AP028055">
    <property type="protein sequence ID" value="BEG99148.1"/>
    <property type="molecule type" value="Genomic_DNA"/>
</dbReference>
<organism evidence="1 2">
    <name type="scientific">Bacteroides sedimenti</name>
    <dbReference type="NCBI Taxonomy" id="2136147"/>
    <lineage>
        <taxon>Bacteria</taxon>
        <taxon>Pseudomonadati</taxon>
        <taxon>Bacteroidota</taxon>
        <taxon>Bacteroidia</taxon>
        <taxon>Bacteroidales</taxon>
        <taxon>Bacteroidaceae</taxon>
        <taxon>Bacteroides</taxon>
    </lineage>
</organism>
<name>A0ABN6Z9U4_9BACE</name>